<evidence type="ECO:0000256" key="2">
    <source>
        <dbReference type="ARBA" id="ARBA00009059"/>
    </source>
</evidence>
<evidence type="ECO:0000256" key="7">
    <source>
        <dbReference type="ARBA" id="ARBA00022833"/>
    </source>
</evidence>
<dbReference type="GO" id="GO:0016846">
    <property type="term" value="F:carbon-sulfur lyase activity"/>
    <property type="evidence" value="ECO:0007669"/>
    <property type="project" value="InterPro"/>
</dbReference>
<comment type="similarity">
    <text evidence="1">Belongs to the Gfa family.</text>
</comment>
<reference evidence="11 12" key="2">
    <citation type="journal article" date="2016" name="Front. Microbiol.">
        <title>Genome and transcriptome sequences reveal the specific parasitism of the nematophagous Purpureocillium lilacinum 36-1.</title>
        <authorList>
            <person name="Xie J."/>
            <person name="Li S."/>
            <person name="Mo C."/>
            <person name="Xiao X."/>
            <person name="Peng D."/>
            <person name="Wang G."/>
            <person name="Xiao Y."/>
        </authorList>
    </citation>
    <scope>NUCLEOTIDE SEQUENCE [LARGE SCALE GENOMIC DNA]</scope>
    <source>
        <strain evidence="11 12">36-1</strain>
    </source>
</reference>
<dbReference type="Pfam" id="PF04828">
    <property type="entry name" value="GFA"/>
    <property type="match status" value="2"/>
</dbReference>
<dbReference type="Pfam" id="PF05891">
    <property type="entry name" value="Methyltransf_PK"/>
    <property type="match status" value="1"/>
</dbReference>
<dbReference type="GO" id="GO:0046872">
    <property type="term" value="F:metal ion binding"/>
    <property type="evidence" value="ECO:0007669"/>
    <property type="project" value="UniProtKB-KW"/>
</dbReference>
<reference evidence="10" key="3">
    <citation type="submission" date="2023-11" db="EMBL/GenBank/DDBJ databases">
        <authorList>
            <person name="Beijen E."/>
            <person name="Ohm R.A."/>
        </authorList>
    </citation>
    <scope>NUCLEOTIDE SEQUENCE</scope>
    <source>
        <strain evidence="10">CBS 150709</strain>
    </source>
</reference>
<dbReference type="PANTHER" id="PTHR33337:SF32">
    <property type="entry name" value="DUF636 DOMAIN PROTEIN (AFU_ORTHOLOGUE AFUA_7G04120)"/>
    <property type="match status" value="1"/>
</dbReference>
<organism evidence="11 12">
    <name type="scientific">Purpureocillium lilacinum</name>
    <name type="common">Paecilomyces lilacinus</name>
    <dbReference type="NCBI Taxonomy" id="33203"/>
    <lineage>
        <taxon>Eukaryota</taxon>
        <taxon>Fungi</taxon>
        <taxon>Dikarya</taxon>
        <taxon>Ascomycota</taxon>
        <taxon>Pezizomycotina</taxon>
        <taxon>Sordariomycetes</taxon>
        <taxon>Hypocreomycetidae</taxon>
        <taxon>Hypocreales</taxon>
        <taxon>Ophiocordycipitaceae</taxon>
        <taxon>Purpureocillium</taxon>
    </lineage>
</organism>
<dbReference type="InterPro" id="IPR006913">
    <property type="entry name" value="CENP-V/GFA"/>
</dbReference>
<keyword evidence="8" id="KW-0456">Lyase</keyword>
<evidence type="ECO:0000259" key="9">
    <source>
        <dbReference type="PROSITE" id="PS51891"/>
    </source>
</evidence>
<evidence type="ECO:0000313" key="13">
    <source>
        <dbReference type="Proteomes" id="UP001287286"/>
    </source>
</evidence>
<evidence type="ECO:0000256" key="3">
    <source>
        <dbReference type="ARBA" id="ARBA00022603"/>
    </source>
</evidence>
<dbReference type="InterPro" id="IPR029063">
    <property type="entry name" value="SAM-dependent_MTases_sf"/>
</dbReference>
<keyword evidence="6" id="KW-0479">Metal-binding</keyword>
<protein>
    <submittedName>
        <fullName evidence="11">Glutathione-dependent formaldehyde-activating enzyme</fullName>
    </submittedName>
</protein>
<dbReference type="InterPro" id="IPR011057">
    <property type="entry name" value="Mss4-like_sf"/>
</dbReference>
<dbReference type="InterPro" id="IPR008576">
    <property type="entry name" value="MeTrfase_NTM1"/>
</dbReference>
<dbReference type="Gene3D" id="3.90.1590.10">
    <property type="entry name" value="glutathione-dependent formaldehyde- activating enzyme (gfa)"/>
    <property type="match status" value="2"/>
</dbReference>
<dbReference type="Gene3D" id="3.40.50.150">
    <property type="entry name" value="Vaccinia Virus protein VP39"/>
    <property type="match status" value="1"/>
</dbReference>
<dbReference type="Proteomes" id="UP001287286">
    <property type="component" value="Unassembled WGS sequence"/>
</dbReference>
<evidence type="ECO:0000256" key="6">
    <source>
        <dbReference type="ARBA" id="ARBA00022723"/>
    </source>
</evidence>
<dbReference type="GO" id="GO:0032259">
    <property type="term" value="P:methylation"/>
    <property type="evidence" value="ECO:0007669"/>
    <property type="project" value="UniProtKB-KW"/>
</dbReference>
<dbReference type="EMBL" id="JAWRVI010000015">
    <property type="protein sequence ID" value="KAK4090481.1"/>
    <property type="molecule type" value="Genomic_DNA"/>
</dbReference>
<feature type="domain" description="CENP-V/GFA" evidence="9">
    <location>
        <begin position="26"/>
        <end position="162"/>
    </location>
</feature>
<evidence type="ECO:0000313" key="11">
    <source>
        <dbReference type="EMBL" id="PWI70753.1"/>
    </source>
</evidence>
<proteinExistence type="inferred from homology"/>
<evidence type="ECO:0000256" key="1">
    <source>
        <dbReference type="ARBA" id="ARBA00005495"/>
    </source>
</evidence>
<dbReference type="PROSITE" id="PS51891">
    <property type="entry name" value="CENP_V_GFA"/>
    <property type="match status" value="1"/>
</dbReference>
<name>A0A2U3E8B1_PURLI</name>
<keyword evidence="4" id="KW-0808">Transferase</keyword>
<dbReference type="Proteomes" id="UP000245956">
    <property type="component" value="Unassembled WGS sequence"/>
</dbReference>
<dbReference type="PANTHER" id="PTHR33337">
    <property type="entry name" value="GFA DOMAIN-CONTAINING PROTEIN"/>
    <property type="match status" value="1"/>
</dbReference>
<evidence type="ECO:0000313" key="12">
    <source>
        <dbReference type="Proteomes" id="UP000245956"/>
    </source>
</evidence>
<dbReference type="SUPFAM" id="SSF51316">
    <property type="entry name" value="Mss4-like"/>
    <property type="match status" value="2"/>
</dbReference>
<dbReference type="GO" id="GO:0008276">
    <property type="term" value="F:protein methyltransferase activity"/>
    <property type="evidence" value="ECO:0007669"/>
    <property type="project" value="UniProtKB-ARBA"/>
</dbReference>
<sequence length="487" mass="53203">MNNTQDHVPDGAKPEMTLEMPAMAQLQMTCHCGNVKHDLTGAADAGDIALCHCYGCRHSTGQLYASYYKLKQKSALPLLSSPATSRYDSAEPQQGTTHPAAVSLYFCPTCGCHVFRTIAGPEGTSIEVATGTLTDGNELSAAKFASHVGVDETRDGGLTKWLGELPIKNDVEGNAKHYSAEPAPRGPESRETLEASCLCGGVALRITRPNASSLKPHSGFADMIIPFHTGDPAIKNPEDVKWWLRENGTKYMAGLCACQTCRLVSGFELQSWAFVPRTSIEYRADTDGNGVVWKVLDFEGLRATGTLRGYESSPGVMREFCGGCGATVFWHDRWRPELIDVSVGLLQDSEGGVRAEGWLSWWMDRVSFAEDVVLGRDGVPLDRARWLVESVEKNMRAEGGGREQRNLKLCKTVLKPGSGIIVIKENLSTTDVDVFDDEDSSLVSPDATFRRIFEEAGLSLVRTDLQRGFPEVPPVTLLPVRMYALKP</sequence>
<evidence type="ECO:0000256" key="5">
    <source>
        <dbReference type="ARBA" id="ARBA00022691"/>
    </source>
</evidence>
<comment type="similarity">
    <text evidence="2">Belongs to the methyltransferase superfamily. NTM1 family.</text>
</comment>
<evidence type="ECO:0000313" key="10">
    <source>
        <dbReference type="EMBL" id="KAK4090481.1"/>
    </source>
</evidence>
<keyword evidence="13" id="KW-1185">Reference proteome</keyword>
<accession>A0A2U3E8B1</accession>
<reference evidence="11" key="1">
    <citation type="submission" date="2015-05" db="EMBL/GenBank/DDBJ databases">
        <authorList>
            <person name="Wang D.B."/>
            <person name="Wang M."/>
        </authorList>
    </citation>
    <scope>NUCLEOTIDE SEQUENCE</scope>
    <source>
        <strain evidence="11">36-1</strain>
    </source>
</reference>
<evidence type="ECO:0000256" key="4">
    <source>
        <dbReference type="ARBA" id="ARBA00022679"/>
    </source>
</evidence>
<dbReference type="EMBL" id="LCWV01000008">
    <property type="protein sequence ID" value="PWI70753.1"/>
    <property type="molecule type" value="Genomic_DNA"/>
</dbReference>
<dbReference type="AlphaFoldDB" id="A0A2U3E8B1"/>
<dbReference type="SUPFAM" id="SSF53335">
    <property type="entry name" value="S-adenosyl-L-methionine-dependent methyltransferases"/>
    <property type="match status" value="1"/>
</dbReference>
<reference evidence="10 13" key="4">
    <citation type="journal article" date="2024" name="Microbiol. Resour. Announc.">
        <title>Genome annotations for the ascomycete fungi Trichoderma harzianum, Trichoderma aggressivum, and Purpureocillium lilacinum.</title>
        <authorList>
            <person name="Beijen E.P.W."/>
            <person name="Ohm R.A."/>
        </authorList>
    </citation>
    <scope>NUCLEOTIDE SEQUENCE [LARGE SCALE GENOMIC DNA]</scope>
    <source>
        <strain evidence="10 13">CBS 150709</strain>
    </source>
</reference>
<keyword evidence="7" id="KW-0862">Zinc</keyword>
<evidence type="ECO:0000256" key="8">
    <source>
        <dbReference type="ARBA" id="ARBA00023239"/>
    </source>
</evidence>
<keyword evidence="5" id="KW-0949">S-adenosyl-L-methionine</keyword>
<comment type="caution">
    <text evidence="11">The sequence shown here is derived from an EMBL/GenBank/DDBJ whole genome shotgun (WGS) entry which is preliminary data.</text>
</comment>
<gene>
    <name evidence="11" type="ORF">PCL_12121</name>
    <name evidence="10" type="ORF">Purlil1_5153</name>
</gene>
<keyword evidence="3" id="KW-0489">Methyltransferase</keyword>